<dbReference type="AlphaFoldDB" id="H8GH72"/>
<dbReference type="eggNOG" id="ENOG50330CB">
    <property type="taxonomic scope" value="Bacteria"/>
</dbReference>
<evidence type="ECO:0000313" key="2">
    <source>
        <dbReference type="Proteomes" id="UP000005090"/>
    </source>
</evidence>
<proteinExistence type="predicted"/>
<reference evidence="1 2" key="1">
    <citation type="journal article" date="2013" name="Genome Announc.">
        <title>Genome Sequence of the Obligate Gammaproteobacterial Methanotroph Methylomicrobium album Strain BG8.</title>
        <authorList>
            <person name="Kits K.D."/>
            <person name="Kalyuzhnaya M.G."/>
            <person name="Klotz M.G."/>
            <person name="Jetten M.S."/>
            <person name="Op den Camp H.J."/>
            <person name="Vuilleumier S."/>
            <person name="Bringel F."/>
            <person name="Dispirito A.A."/>
            <person name="Murrell J.C."/>
            <person name="Bruce D."/>
            <person name="Cheng J.F."/>
            <person name="Copeland A."/>
            <person name="Goodwin L."/>
            <person name="Hauser L."/>
            <person name="Lajus A."/>
            <person name="Land M.L."/>
            <person name="Lapidus A."/>
            <person name="Lucas S."/>
            <person name="Medigue C."/>
            <person name="Pitluck S."/>
            <person name="Woyke T."/>
            <person name="Zeytun A."/>
            <person name="Stein L.Y."/>
        </authorList>
    </citation>
    <scope>NUCLEOTIDE SEQUENCE [LARGE SCALE GENOMIC DNA]</scope>
    <source>
        <strain evidence="1 2">BG8</strain>
    </source>
</reference>
<accession>H8GH72</accession>
<dbReference type="STRING" id="686340.Metal_1044"/>
<sequence>MFYNPELVDELNVLVRYNLTTTQEGIKVHKNADPQVIEATRRLFRKGLVTHEDGGYLTALGRETAEQVQTVLDILTAE</sequence>
<keyword evidence="2" id="KW-1185">Reference proteome</keyword>
<organism evidence="1 2">
    <name type="scientific">Methylomicrobium album BG8</name>
    <dbReference type="NCBI Taxonomy" id="686340"/>
    <lineage>
        <taxon>Bacteria</taxon>
        <taxon>Pseudomonadati</taxon>
        <taxon>Pseudomonadota</taxon>
        <taxon>Gammaproteobacteria</taxon>
        <taxon>Methylococcales</taxon>
        <taxon>Methylococcaceae</taxon>
        <taxon>Methylomicrobium</taxon>
    </lineage>
</organism>
<dbReference type="RefSeq" id="WP_005370266.1">
    <property type="nucleotide sequence ID" value="NZ_CM001475.1"/>
</dbReference>
<dbReference type="Pfam" id="PF18918">
    <property type="entry name" value="DUF5669"/>
    <property type="match status" value="1"/>
</dbReference>
<dbReference type="Proteomes" id="UP000005090">
    <property type="component" value="Chromosome"/>
</dbReference>
<protein>
    <submittedName>
        <fullName evidence="1">TIGR02647 family protein</fullName>
    </submittedName>
</protein>
<evidence type="ECO:0000313" key="1">
    <source>
        <dbReference type="EMBL" id="EIC28863.1"/>
    </source>
</evidence>
<dbReference type="HOGENOM" id="CLU_176279_0_0_6"/>
<dbReference type="InterPro" id="IPR013468">
    <property type="entry name" value="CHP02647"/>
</dbReference>
<dbReference type="EMBL" id="CM001475">
    <property type="protein sequence ID" value="EIC28863.1"/>
    <property type="molecule type" value="Genomic_DNA"/>
</dbReference>
<dbReference type="NCBIfam" id="TIGR02647">
    <property type="entry name" value="DNA"/>
    <property type="match status" value="1"/>
</dbReference>
<gene>
    <name evidence="1" type="ORF">Metal_1044</name>
</gene>
<name>H8GH72_METAL</name>